<dbReference type="Gene3D" id="3.10.129.10">
    <property type="entry name" value="Hotdog Thioesterase"/>
    <property type="match status" value="1"/>
</dbReference>
<accession>A0ABY8H742</accession>
<dbReference type="PANTHER" id="PTHR42856:SF1">
    <property type="entry name" value="ACYL-COENZYME A THIOESTERASE PAAI"/>
    <property type="match status" value="1"/>
</dbReference>
<dbReference type="SUPFAM" id="SSF54637">
    <property type="entry name" value="Thioesterase/thiol ester dehydrase-isomerase"/>
    <property type="match status" value="1"/>
</dbReference>
<evidence type="ECO:0000259" key="2">
    <source>
        <dbReference type="Pfam" id="PF03061"/>
    </source>
</evidence>
<dbReference type="InterPro" id="IPR052723">
    <property type="entry name" value="Acyl-CoA_thioesterase_PaaI"/>
</dbReference>
<protein>
    <submittedName>
        <fullName evidence="3">Hotdog fold thioesterase</fullName>
    </submittedName>
</protein>
<dbReference type="Pfam" id="PF03061">
    <property type="entry name" value="4HBT"/>
    <property type="match status" value="1"/>
</dbReference>
<keyword evidence="4" id="KW-1185">Reference proteome</keyword>
<dbReference type="PANTHER" id="PTHR42856">
    <property type="entry name" value="ACYL-COENZYME A THIOESTERASE PAAI"/>
    <property type="match status" value="1"/>
</dbReference>
<reference evidence="3 4" key="1">
    <citation type="submission" date="2023-04" db="EMBL/GenBank/DDBJ databases">
        <title>Funneling lignin-derived compounds into biodiesel using alkali-halophilic Citricoccus sp. P2.</title>
        <authorList>
            <person name="Luo C.-B."/>
        </authorList>
    </citation>
    <scope>NUCLEOTIDE SEQUENCE [LARGE SCALE GENOMIC DNA]</scope>
    <source>
        <strain evidence="3 4">P2</strain>
    </source>
</reference>
<evidence type="ECO:0000256" key="1">
    <source>
        <dbReference type="ARBA" id="ARBA00022801"/>
    </source>
</evidence>
<dbReference type="Proteomes" id="UP001219037">
    <property type="component" value="Chromosome"/>
</dbReference>
<evidence type="ECO:0000313" key="3">
    <source>
        <dbReference type="EMBL" id="WFP16970.1"/>
    </source>
</evidence>
<keyword evidence="1" id="KW-0378">Hydrolase</keyword>
<dbReference type="InterPro" id="IPR029069">
    <property type="entry name" value="HotDog_dom_sf"/>
</dbReference>
<dbReference type="EMBL" id="CP121252">
    <property type="protein sequence ID" value="WFP16970.1"/>
    <property type="molecule type" value="Genomic_DNA"/>
</dbReference>
<proteinExistence type="predicted"/>
<evidence type="ECO:0000313" key="4">
    <source>
        <dbReference type="Proteomes" id="UP001219037"/>
    </source>
</evidence>
<gene>
    <name evidence="3" type="ORF">P8192_02260</name>
</gene>
<name>A0ABY8H742_9MICC</name>
<feature type="domain" description="Thioesterase" evidence="2">
    <location>
        <begin position="71"/>
        <end position="149"/>
    </location>
</feature>
<dbReference type="InterPro" id="IPR006683">
    <property type="entry name" value="Thioestr_dom"/>
</dbReference>
<organism evidence="3 4">
    <name type="scientific">Citricoccus muralis</name>
    <dbReference type="NCBI Taxonomy" id="169134"/>
    <lineage>
        <taxon>Bacteria</taxon>
        <taxon>Bacillati</taxon>
        <taxon>Actinomycetota</taxon>
        <taxon>Actinomycetes</taxon>
        <taxon>Micrococcales</taxon>
        <taxon>Micrococcaceae</taxon>
        <taxon>Citricoccus</taxon>
    </lineage>
</organism>
<dbReference type="InterPro" id="IPR003736">
    <property type="entry name" value="PAAI_dom"/>
</dbReference>
<dbReference type="NCBIfam" id="TIGR00369">
    <property type="entry name" value="unchar_dom_1"/>
    <property type="match status" value="1"/>
</dbReference>
<dbReference type="CDD" id="cd03443">
    <property type="entry name" value="PaaI_thioesterase"/>
    <property type="match status" value="1"/>
</dbReference>
<sequence length="164" mass="17431">MTDAALNAVHPELPAGIDPDSVVRGSFGAHDHPTLGVDAAAEWLGYEVSEYADGYARAHMVLRDEMLNGFKIAHGGMIFAFGDTCFAWSCNDPRGDGSTITVASGVDINFISSPVAGTRLTAVGVRRSTTGRSGIYDITITDDEGGLVAEFRGRSRTIPNKRRA</sequence>